<keyword evidence="3" id="KW-1185">Reference proteome</keyword>
<sequence>MCVVQTDFHQENSENQISQENSNNVNYSQGPGTPLEPHPDDIAAMAAEEAQRNAALRIPISEGELSGDDSDSTVPPTTTTSGKPIHKKRKKLMTYSRKINLNEPPLLTLRDYKLTRDSLSAKVDILNI</sequence>
<comment type="caution">
    <text evidence="2">The sequence shown here is derived from an EMBL/GenBank/DDBJ whole genome shotgun (WGS) entry which is preliminary data.</text>
</comment>
<dbReference type="Proteomes" id="UP000230233">
    <property type="component" value="Chromosome X"/>
</dbReference>
<dbReference type="AlphaFoldDB" id="A0A2G5ST81"/>
<accession>A0A2G5ST81</accession>
<organism evidence="2 3">
    <name type="scientific">Caenorhabditis nigoni</name>
    <dbReference type="NCBI Taxonomy" id="1611254"/>
    <lineage>
        <taxon>Eukaryota</taxon>
        <taxon>Metazoa</taxon>
        <taxon>Ecdysozoa</taxon>
        <taxon>Nematoda</taxon>
        <taxon>Chromadorea</taxon>
        <taxon>Rhabditida</taxon>
        <taxon>Rhabditina</taxon>
        <taxon>Rhabditomorpha</taxon>
        <taxon>Rhabditoidea</taxon>
        <taxon>Rhabditidae</taxon>
        <taxon>Peloderinae</taxon>
        <taxon>Caenorhabditis</taxon>
    </lineage>
</organism>
<dbReference type="EMBL" id="PDUG01000006">
    <property type="protein sequence ID" value="PIC18334.1"/>
    <property type="molecule type" value="Genomic_DNA"/>
</dbReference>
<proteinExistence type="predicted"/>
<feature type="region of interest" description="Disordered" evidence="1">
    <location>
        <begin position="1"/>
        <end position="40"/>
    </location>
</feature>
<reference evidence="3" key="1">
    <citation type="submission" date="2017-10" db="EMBL/GenBank/DDBJ databases">
        <title>Rapid genome shrinkage in a self-fertile nematode reveals novel sperm competition proteins.</title>
        <authorList>
            <person name="Yin D."/>
            <person name="Schwarz E.M."/>
            <person name="Thomas C.G."/>
            <person name="Felde R.L."/>
            <person name="Korf I.F."/>
            <person name="Cutter A.D."/>
            <person name="Schartner C.M."/>
            <person name="Ralston E.J."/>
            <person name="Meyer B.J."/>
            <person name="Haag E.S."/>
        </authorList>
    </citation>
    <scope>NUCLEOTIDE SEQUENCE [LARGE SCALE GENOMIC DNA]</scope>
    <source>
        <strain evidence="3">JU1422</strain>
    </source>
</reference>
<name>A0A2G5ST81_9PELO</name>
<feature type="compositionally biased region" description="Low complexity" evidence="1">
    <location>
        <begin position="13"/>
        <end position="26"/>
    </location>
</feature>
<evidence type="ECO:0000313" key="3">
    <source>
        <dbReference type="Proteomes" id="UP000230233"/>
    </source>
</evidence>
<protein>
    <submittedName>
        <fullName evidence="2">Uncharacterized protein</fullName>
    </submittedName>
</protein>
<gene>
    <name evidence="2" type="primary">Cnig_chr_X.g24265</name>
    <name evidence="2" type="ORF">B9Z55_024265</name>
</gene>
<feature type="compositionally biased region" description="Low complexity" evidence="1">
    <location>
        <begin position="72"/>
        <end position="82"/>
    </location>
</feature>
<evidence type="ECO:0000313" key="2">
    <source>
        <dbReference type="EMBL" id="PIC18334.1"/>
    </source>
</evidence>
<evidence type="ECO:0000256" key="1">
    <source>
        <dbReference type="SAM" id="MobiDB-lite"/>
    </source>
</evidence>
<feature type="region of interest" description="Disordered" evidence="1">
    <location>
        <begin position="59"/>
        <end position="89"/>
    </location>
</feature>